<gene>
    <name evidence="4" type="ORF">FA13DRAFT_1416450</name>
</gene>
<dbReference type="InterPro" id="IPR027417">
    <property type="entry name" value="P-loop_NTPase"/>
</dbReference>
<evidence type="ECO:0000313" key="4">
    <source>
        <dbReference type="EMBL" id="TEB23323.1"/>
    </source>
</evidence>
<dbReference type="Gene3D" id="3.40.50.300">
    <property type="entry name" value="P-loop containing nucleotide triphosphate hydrolases"/>
    <property type="match status" value="1"/>
</dbReference>
<evidence type="ECO:0000256" key="2">
    <source>
        <dbReference type="SAM" id="MobiDB-lite"/>
    </source>
</evidence>
<proteinExistence type="predicted"/>
<feature type="domain" description="Nephrocystin 3-like N-terminal" evidence="3">
    <location>
        <begin position="105"/>
        <end position="269"/>
    </location>
</feature>
<evidence type="ECO:0000313" key="5">
    <source>
        <dbReference type="Proteomes" id="UP000298030"/>
    </source>
</evidence>
<comment type="caution">
    <text evidence="4">The sequence shown here is derived from an EMBL/GenBank/DDBJ whole genome shotgun (WGS) entry which is preliminary data.</text>
</comment>
<dbReference type="SUPFAM" id="SSF52540">
    <property type="entry name" value="P-loop containing nucleoside triphosphate hydrolases"/>
    <property type="match status" value="1"/>
</dbReference>
<name>A0A4Y7SN59_COPMI</name>
<accession>A0A4Y7SN59</accession>
<keyword evidence="1" id="KW-0677">Repeat</keyword>
<organism evidence="4 5">
    <name type="scientific">Coprinellus micaceus</name>
    <name type="common">Glistening ink-cap mushroom</name>
    <name type="synonym">Coprinus micaceus</name>
    <dbReference type="NCBI Taxonomy" id="71717"/>
    <lineage>
        <taxon>Eukaryota</taxon>
        <taxon>Fungi</taxon>
        <taxon>Dikarya</taxon>
        <taxon>Basidiomycota</taxon>
        <taxon>Agaricomycotina</taxon>
        <taxon>Agaricomycetes</taxon>
        <taxon>Agaricomycetidae</taxon>
        <taxon>Agaricales</taxon>
        <taxon>Agaricineae</taxon>
        <taxon>Psathyrellaceae</taxon>
        <taxon>Coprinellus</taxon>
    </lineage>
</organism>
<feature type="compositionally biased region" description="Basic and acidic residues" evidence="2">
    <location>
        <begin position="1"/>
        <end position="11"/>
    </location>
</feature>
<dbReference type="OrthoDB" id="2932404at2759"/>
<dbReference type="STRING" id="71717.A0A4Y7SN59"/>
<dbReference type="Pfam" id="PF24883">
    <property type="entry name" value="NPHP3_N"/>
    <property type="match status" value="1"/>
</dbReference>
<protein>
    <recommendedName>
        <fullName evidence="3">Nephrocystin 3-like N-terminal domain-containing protein</fullName>
    </recommendedName>
</protein>
<dbReference type="PANTHER" id="PTHR10039">
    <property type="entry name" value="AMELOGENIN"/>
    <property type="match status" value="1"/>
</dbReference>
<evidence type="ECO:0000259" key="3">
    <source>
        <dbReference type="Pfam" id="PF24883"/>
    </source>
</evidence>
<evidence type="ECO:0000256" key="1">
    <source>
        <dbReference type="ARBA" id="ARBA00022737"/>
    </source>
</evidence>
<sequence>MAQQMRPREATPIDAQTNEGPNFFANATNFTIGHQVNNNIQHTNITVNNIGSQDIQTLLNPLPDASHLRNPKRSPPDAACLPGTRLPLLKSIKSWVGSSALLPTTKDDPTRILWLYGYVGCGKSALAQTISETFYAKKRLAASFFFFRGAGDRSRSTRFACTMAAQLMDAHAVPGTRGAIESAARRPGILTDSPMPVQFVHLFLDPCKAALRKPSWAMAQQMVSGPFLAVVDGLDECEDRDEVRGWLERLVGFFKTNPKAPLRFLISSRAEDHIRSPLEDEEAKPFVAPP</sequence>
<dbReference type="Proteomes" id="UP000298030">
    <property type="component" value="Unassembled WGS sequence"/>
</dbReference>
<keyword evidence="5" id="KW-1185">Reference proteome</keyword>
<dbReference type="InterPro" id="IPR056884">
    <property type="entry name" value="NPHP3-like_N"/>
</dbReference>
<dbReference type="EMBL" id="QPFP01000079">
    <property type="protein sequence ID" value="TEB23323.1"/>
    <property type="molecule type" value="Genomic_DNA"/>
</dbReference>
<feature type="region of interest" description="Disordered" evidence="2">
    <location>
        <begin position="1"/>
        <end position="22"/>
    </location>
</feature>
<dbReference type="AlphaFoldDB" id="A0A4Y7SN59"/>
<reference evidence="4 5" key="1">
    <citation type="journal article" date="2019" name="Nat. Ecol. Evol.">
        <title>Megaphylogeny resolves global patterns of mushroom evolution.</title>
        <authorList>
            <person name="Varga T."/>
            <person name="Krizsan K."/>
            <person name="Foldi C."/>
            <person name="Dima B."/>
            <person name="Sanchez-Garcia M."/>
            <person name="Sanchez-Ramirez S."/>
            <person name="Szollosi G.J."/>
            <person name="Szarkandi J.G."/>
            <person name="Papp V."/>
            <person name="Albert L."/>
            <person name="Andreopoulos W."/>
            <person name="Angelini C."/>
            <person name="Antonin V."/>
            <person name="Barry K.W."/>
            <person name="Bougher N.L."/>
            <person name="Buchanan P."/>
            <person name="Buyck B."/>
            <person name="Bense V."/>
            <person name="Catcheside P."/>
            <person name="Chovatia M."/>
            <person name="Cooper J."/>
            <person name="Damon W."/>
            <person name="Desjardin D."/>
            <person name="Finy P."/>
            <person name="Geml J."/>
            <person name="Haridas S."/>
            <person name="Hughes K."/>
            <person name="Justo A."/>
            <person name="Karasinski D."/>
            <person name="Kautmanova I."/>
            <person name="Kiss B."/>
            <person name="Kocsube S."/>
            <person name="Kotiranta H."/>
            <person name="LaButti K.M."/>
            <person name="Lechner B.E."/>
            <person name="Liimatainen K."/>
            <person name="Lipzen A."/>
            <person name="Lukacs Z."/>
            <person name="Mihaltcheva S."/>
            <person name="Morgado L.N."/>
            <person name="Niskanen T."/>
            <person name="Noordeloos M.E."/>
            <person name="Ohm R.A."/>
            <person name="Ortiz-Santana B."/>
            <person name="Ovrebo C."/>
            <person name="Racz N."/>
            <person name="Riley R."/>
            <person name="Savchenko A."/>
            <person name="Shiryaev A."/>
            <person name="Soop K."/>
            <person name="Spirin V."/>
            <person name="Szebenyi C."/>
            <person name="Tomsovsky M."/>
            <person name="Tulloss R.E."/>
            <person name="Uehling J."/>
            <person name="Grigoriev I.V."/>
            <person name="Vagvolgyi C."/>
            <person name="Papp T."/>
            <person name="Martin F.M."/>
            <person name="Miettinen O."/>
            <person name="Hibbett D.S."/>
            <person name="Nagy L.G."/>
        </authorList>
    </citation>
    <scope>NUCLEOTIDE SEQUENCE [LARGE SCALE GENOMIC DNA]</scope>
    <source>
        <strain evidence="4 5">FP101781</strain>
    </source>
</reference>